<feature type="transmembrane region" description="Helical" evidence="1">
    <location>
        <begin position="6"/>
        <end position="31"/>
    </location>
</feature>
<accession>A0A081RP83</accession>
<evidence type="ECO:0000313" key="2">
    <source>
        <dbReference type="EMBL" id="KEQ57006.1"/>
    </source>
</evidence>
<organism evidence="2 3">
    <name type="scientific">Marine Group I thaumarchaeote SCGC AAA799-N04</name>
    <dbReference type="NCBI Taxonomy" id="1502293"/>
    <lineage>
        <taxon>Archaea</taxon>
        <taxon>Nitrososphaerota</taxon>
        <taxon>Marine Group I</taxon>
    </lineage>
</organism>
<keyword evidence="1" id="KW-0472">Membrane</keyword>
<name>A0A081RP83_9ARCH</name>
<keyword evidence="3" id="KW-1185">Reference proteome</keyword>
<proteinExistence type="predicted"/>
<comment type="caution">
    <text evidence="2">The sequence shown here is derived from an EMBL/GenBank/DDBJ whole genome shotgun (WGS) entry which is preliminary data.</text>
</comment>
<keyword evidence="1" id="KW-1133">Transmembrane helix</keyword>
<keyword evidence="1" id="KW-0812">Transmembrane</keyword>
<gene>
    <name evidence="2" type="ORF">AAA799N04_00519</name>
</gene>
<evidence type="ECO:0000313" key="3">
    <source>
        <dbReference type="Proteomes" id="UP000028059"/>
    </source>
</evidence>
<dbReference type="Proteomes" id="UP000028059">
    <property type="component" value="Unassembled WGS sequence"/>
</dbReference>
<evidence type="ECO:0000256" key="1">
    <source>
        <dbReference type="SAM" id="Phobius"/>
    </source>
</evidence>
<reference evidence="2 3" key="1">
    <citation type="submission" date="2014-06" db="EMBL/GenBank/DDBJ databases">
        <authorList>
            <person name="Ngugi D.K."/>
            <person name="Blom J."/>
            <person name="Alam I."/>
            <person name="Rashid M."/>
            <person name="Ba Alawi W."/>
            <person name="Zhang G."/>
            <person name="Hikmawan T."/>
            <person name="Guan Y."/>
            <person name="Antunes A."/>
            <person name="Siam R."/>
            <person name="ElDorry H."/>
            <person name="Bajic V."/>
            <person name="Stingl U."/>
        </authorList>
    </citation>
    <scope>NUCLEOTIDE SEQUENCE [LARGE SCALE GENOMIC DNA]</scope>
    <source>
        <strain evidence="2">SCGC AAA799-N04</strain>
    </source>
</reference>
<sequence>MDKRDAAFLVGIIGGTGTAVGIVILLANGFIKNPFI</sequence>
<protein>
    <submittedName>
        <fullName evidence="2">Uncharacterized protein</fullName>
    </submittedName>
</protein>
<dbReference type="EMBL" id="JOKN01000006">
    <property type="protein sequence ID" value="KEQ57006.1"/>
    <property type="molecule type" value="Genomic_DNA"/>
</dbReference>
<dbReference type="AlphaFoldDB" id="A0A081RP83"/>